<name>A0ABS8WBC8_9GAMM</name>
<dbReference type="Gene3D" id="3.40.50.720">
    <property type="entry name" value="NAD(P)-binding Rossmann-like Domain"/>
    <property type="match status" value="1"/>
</dbReference>
<dbReference type="PANTHER" id="PTHR43000">
    <property type="entry name" value="DTDP-D-GLUCOSE 4,6-DEHYDRATASE-RELATED"/>
    <property type="match status" value="1"/>
</dbReference>
<evidence type="ECO:0000256" key="1">
    <source>
        <dbReference type="ARBA" id="ARBA00005125"/>
    </source>
</evidence>
<dbReference type="InterPro" id="IPR036291">
    <property type="entry name" value="NAD(P)-bd_dom_sf"/>
</dbReference>
<comment type="pathway">
    <text evidence="1">Bacterial outer membrane biogenesis; LPS O-antigen biosynthesis.</text>
</comment>
<keyword evidence="5" id="KW-1185">Reference proteome</keyword>
<feature type="domain" description="NAD-dependent epimerase/dehydratase" evidence="3">
    <location>
        <begin position="5"/>
        <end position="216"/>
    </location>
</feature>
<protein>
    <submittedName>
        <fullName evidence="4">NAD-dependent epimerase/dehydratase family protein</fullName>
    </submittedName>
</protein>
<dbReference type="InterPro" id="IPR001509">
    <property type="entry name" value="Epimerase_deHydtase"/>
</dbReference>
<dbReference type="EMBL" id="JAIMJA010000011">
    <property type="protein sequence ID" value="MCE2595575.1"/>
    <property type="molecule type" value="Genomic_DNA"/>
</dbReference>
<gene>
    <name evidence="4" type="ORF">K6Y31_12165</name>
</gene>
<evidence type="ECO:0000259" key="3">
    <source>
        <dbReference type="Pfam" id="PF01370"/>
    </source>
</evidence>
<comment type="caution">
    <text evidence="4">The sequence shown here is derived from an EMBL/GenBank/DDBJ whole genome shotgun (WGS) entry which is preliminary data.</text>
</comment>
<proteinExistence type="inferred from homology"/>
<comment type="similarity">
    <text evidence="2">Belongs to the NAD(P)-dependent epimerase/dehydratase family.</text>
</comment>
<reference evidence="4 5" key="1">
    <citation type="journal article" date="2022" name="Environ. Microbiol. Rep.">
        <title>Eco-phylogenetic analyses reveal divergent evolution of vitamin B12 metabolism in the marine bacterial family 'Psychromonadaceae'.</title>
        <authorList>
            <person name="Jin X."/>
            <person name="Yang Y."/>
            <person name="Cao H."/>
            <person name="Gao B."/>
            <person name="Zhao Z."/>
        </authorList>
    </citation>
    <scope>NUCLEOTIDE SEQUENCE [LARGE SCALE GENOMIC DNA]</scope>
    <source>
        <strain evidence="4 5">MKS20</strain>
    </source>
</reference>
<dbReference type="RefSeq" id="WP_233053085.1">
    <property type="nucleotide sequence ID" value="NZ_JAIMJA010000011.1"/>
</dbReference>
<sequence length="277" mass="31441">MNEVILLTGATGFFGKAVLKELENKNCKLRLVIRPESKRKIQIPTNLEKILYCDDIFSQNESWWKDACKDVNTIIHLAWYVKHDDYINSPENIRCLTGSLNMFNAAINSNVKRIAAVGTCLEYSNDNSILYTNTELNPVNLYESTKSALYLTASSLCRMNDIDFLWGRLFYMYGDGEASQRLIPYIHDNIKKGIKVKINNSDLVRDYLDVNKAAKQWVNYVIGRKNGVVNICSGKGVKIADIAIKIAKKYNKSDLLILNKSTSKSIPKTIIGSKKRK</sequence>
<dbReference type="Pfam" id="PF01370">
    <property type="entry name" value="Epimerase"/>
    <property type="match status" value="1"/>
</dbReference>
<accession>A0ABS8WBC8</accession>
<organism evidence="4 5">
    <name type="scientific">Motilimonas cestriensis</name>
    <dbReference type="NCBI Taxonomy" id="2742685"/>
    <lineage>
        <taxon>Bacteria</taxon>
        <taxon>Pseudomonadati</taxon>
        <taxon>Pseudomonadota</taxon>
        <taxon>Gammaproteobacteria</taxon>
        <taxon>Alteromonadales</taxon>
        <taxon>Alteromonadales genera incertae sedis</taxon>
        <taxon>Motilimonas</taxon>
    </lineage>
</organism>
<evidence type="ECO:0000313" key="5">
    <source>
        <dbReference type="Proteomes" id="UP001201273"/>
    </source>
</evidence>
<evidence type="ECO:0000313" key="4">
    <source>
        <dbReference type="EMBL" id="MCE2595575.1"/>
    </source>
</evidence>
<evidence type="ECO:0000256" key="2">
    <source>
        <dbReference type="ARBA" id="ARBA00007637"/>
    </source>
</evidence>
<dbReference type="SUPFAM" id="SSF51735">
    <property type="entry name" value="NAD(P)-binding Rossmann-fold domains"/>
    <property type="match status" value="1"/>
</dbReference>
<dbReference type="Proteomes" id="UP001201273">
    <property type="component" value="Unassembled WGS sequence"/>
</dbReference>